<dbReference type="PANTHER" id="PTHR22955:SF67">
    <property type="entry name" value="ASPARTIC PUTATIVE DOMAIN-CONTAINING PROTEIN-RELATED"/>
    <property type="match status" value="1"/>
</dbReference>
<evidence type="ECO:0000313" key="1">
    <source>
        <dbReference type="EMBL" id="KAI2651191.1"/>
    </source>
</evidence>
<keyword evidence="2" id="KW-1185">Reference proteome</keyword>
<dbReference type="SUPFAM" id="SSF56672">
    <property type="entry name" value="DNA/RNA polymerases"/>
    <property type="match status" value="1"/>
</dbReference>
<dbReference type="EMBL" id="JACTAM010000021">
    <property type="protein sequence ID" value="KAI2651191.1"/>
    <property type="molecule type" value="Genomic_DNA"/>
</dbReference>
<dbReference type="Proteomes" id="UP000830375">
    <property type="component" value="Unassembled WGS sequence"/>
</dbReference>
<evidence type="ECO:0000313" key="2">
    <source>
        <dbReference type="Proteomes" id="UP000830375"/>
    </source>
</evidence>
<dbReference type="PANTHER" id="PTHR22955">
    <property type="entry name" value="RETROTRANSPOSON"/>
    <property type="match status" value="1"/>
</dbReference>
<protein>
    <submittedName>
        <fullName evidence="1">Endoplasmic reticulum mannosyl-oligosaccharide 1,2-alpha-mannosidase</fullName>
    </submittedName>
</protein>
<organism evidence="1 2">
    <name type="scientific">Labeo rohita</name>
    <name type="common">Indian major carp</name>
    <name type="synonym">Cyprinus rohita</name>
    <dbReference type="NCBI Taxonomy" id="84645"/>
    <lineage>
        <taxon>Eukaryota</taxon>
        <taxon>Metazoa</taxon>
        <taxon>Chordata</taxon>
        <taxon>Craniata</taxon>
        <taxon>Vertebrata</taxon>
        <taxon>Euteleostomi</taxon>
        <taxon>Actinopterygii</taxon>
        <taxon>Neopterygii</taxon>
        <taxon>Teleostei</taxon>
        <taxon>Ostariophysi</taxon>
        <taxon>Cypriniformes</taxon>
        <taxon>Cyprinidae</taxon>
        <taxon>Labeoninae</taxon>
        <taxon>Labeonini</taxon>
        <taxon>Labeo</taxon>
    </lineage>
</organism>
<sequence length="505" mass="57081">MTPVRLVWNSSQKFRGLSLNDLLLKGPDVLNPICAVLLKFRRGAFTALGDIKNMYNSVWLEDREVYLHRFLWRDSEEEELCKYAITRVNIGDKPAGCIAQLAMRESANLPQFSRSYVDNIVISYNSLDLKIMISKSSQRNVSAGKQEVTPKAVILPNQLKDEDNKALGLGYTVEDDKFHIMDRINFSKRKEKMRLGQDLLLGQVRAQTPDPLTQRELLSQVSGLYDPIGLATPIKQGGAILVRRAFQEAKPRVAPLKKHGTLHYLTNLEKMLLIFLKIMFGRAKFARASTPAAISAEPVSKNLACWFVVEESRASKKTNLVFLSYLTTHGEVAARNGTDWQWKVQPADSLHRNGAAEAAMPRVQSHEDSVQYITPNALLLGRASSSGDFKSFDMIKYPYQRLREMQCQINRFWRFWSQFAGPNFRNYSRGVVQDVTVKIVPSYCVSVIKPVRKPEVRPVNSAASKHPASKDFQPIILHRDVRRLVVLLPVEEQAGGPGKEDGKIE</sequence>
<dbReference type="InterPro" id="IPR043502">
    <property type="entry name" value="DNA/RNA_pol_sf"/>
</dbReference>
<comment type="caution">
    <text evidence="1">The sequence shown here is derived from an EMBL/GenBank/DDBJ whole genome shotgun (WGS) entry which is preliminary data.</text>
</comment>
<proteinExistence type="predicted"/>
<name>A0ABQ8LMT1_LABRO</name>
<reference evidence="1 2" key="1">
    <citation type="submission" date="2022-01" db="EMBL/GenBank/DDBJ databases">
        <title>A high-quality chromosome-level genome assembly of rohu carp, Labeo rohita.</title>
        <authorList>
            <person name="Arick M.A. II"/>
            <person name="Hsu C.-Y."/>
            <person name="Magbanua Z."/>
            <person name="Pechanova O."/>
            <person name="Grover C."/>
            <person name="Miller E."/>
            <person name="Thrash A."/>
            <person name="Ezzel L."/>
            <person name="Alam S."/>
            <person name="Benzie J."/>
            <person name="Hamilton M."/>
            <person name="Karsi A."/>
            <person name="Lawrence M.L."/>
            <person name="Peterson D.G."/>
        </authorList>
    </citation>
    <scope>NUCLEOTIDE SEQUENCE [LARGE SCALE GENOMIC DNA]</scope>
    <source>
        <strain evidence="2">BAU-BD-2019</strain>
        <tissue evidence="1">Blood</tissue>
    </source>
</reference>
<gene>
    <name evidence="1" type="ORF">H4Q32_019221</name>
</gene>
<accession>A0ABQ8LMT1</accession>